<evidence type="ECO:0000256" key="11">
    <source>
        <dbReference type="ARBA" id="ARBA00045555"/>
    </source>
</evidence>
<evidence type="ECO:0000256" key="7">
    <source>
        <dbReference type="ARBA" id="ARBA00022927"/>
    </source>
</evidence>
<name>A0A177B665_9BILA</name>
<proteinExistence type="inferred from homology"/>
<dbReference type="GO" id="GO:0006891">
    <property type="term" value="P:intra-Golgi vesicle-mediated transport"/>
    <property type="evidence" value="ECO:0007669"/>
    <property type="project" value="TreeGrafter"/>
</dbReference>
<evidence type="ECO:0000256" key="5">
    <source>
        <dbReference type="ARBA" id="ARBA00022490"/>
    </source>
</evidence>
<dbReference type="OrthoDB" id="10249988at2759"/>
<keyword evidence="6 12" id="KW-0931">ER-Golgi transport</keyword>
<evidence type="ECO:0000256" key="10">
    <source>
        <dbReference type="ARBA" id="ARBA00023329"/>
    </source>
</evidence>
<dbReference type="EMBL" id="LWCA01000235">
    <property type="protein sequence ID" value="OAF69746.1"/>
    <property type="molecule type" value="Genomic_DNA"/>
</dbReference>
<dbReference type="PANTHER" id="PTHR11043:SF0">
    <property type="entry name" value="COATOMER SUBUNIT ZETA"/>
    <property type="match status" value="1"/>
</dbReference>
<evidence type="ECO:0000256" key="6">
    <source>
        <dbReference type="ARBA" id="ARBA00022892"/>
    </source>
</evidence>
<dbReference type="PANTHER" id="PTHR11043">
    <property type="entry name" value="ZETA-COAT PROTEIN"/>
    <property type="match status" value="1"/>
</dbReference>
<reference evidence="14 15" key="1">
    <citation type="submission" date="2016-04" db="EMBL/GenBank/DDBJ databases">
        <title>The genome of Intoshia linei affirms orthonectids as highly simplified spiralians.</title>
        <authorList>
            <person name="Mikhailov K.V."/>
            <person name="Slusarev G.S."/>
            <person name="Nikitin M.A."/>
            <person name="Logacheva M.D."/>
            <person name="Penin A."/>
            <person name="Aleoshin V."/>
            <person name="Panchin Y.V."/>
        </authorList>
    </citation>
    <scope>NUCLEOTIDE SEQUENCE [LARGE SCALE GENOMIC DNA]</scope>
    <source>
        <strain evidence="14">Intl2013</strain>
        <tissue evidence="14">Whole animal</tissue>
    </source>
</reference>
<comment type="caution">
    <text evidence="14">The sequence shown here is derived from an EMBL/GenBank/DDBJ whole genome shotgun (WGS) entry which is preliminary data.</text>
</comment>
<accession>A0A177B665</accession>
<sequence length="177" mass="20732">MSNSMKFTSMVMVKALLILDENGNRIIAKYYDNFLSNKNTQLDFEKRLFKKTKDSDDEITMIDDCSCVFKSCVNLHFFIIGLSSENELILKKVLNTLFDGTNILLRNMLEYKVLIEKIEYVFILIDEMIDDGIILDTDTEEICERIDKYKEDFMLGENSVRQALHSAKEQIKWSILR</sequence>
<keyword evidence="8 12" id="KW-0333">Golgi apparatus</keyword>
<dbReference type="InterPro" id="IPR011012">
    <property type="entry name" value="Longin-like_dom_sf"/>
</dbReference>
<evidence type="ECO:0000256" key="9">
    <source>
        <dbReference type="ARBA" id="ARBA00023136"/>
    </source>
</evidence>
<dbReference type="InterPro" id="IPR039652">
    <property type="entry name" value="Coatomer_zeta"/>
</dbReference>
<dbReference type="GO" id="GO:0006886">
    <property type="term" value="P:intracellular protein transport"/>
    <property type="evidence" value="ECO:0007669"/>
    <property type="project" value="TreeGrafter"/>
</dbReference>
<comment type="similarity">
    <text evidence="2 12">Belongs to the adaptor complexes small subunit family.</text>
</comment>
<evidence type="ECO:0000256" key="8">
    <source>
        <dbReference type="ARBA" id="ARBA00023034"/>
    </source>
</evidence>
<evidence type="ECO:0000256" key="3">
    <source>
        <dbReference type="ARBA" id="ARBA00011775"/>
    </source>
</evidence>
<organism evidence="14 15">
    <name type="scientific">Intoshia linei</name>
    <dbReference type="NCBI Taxonomy" id="1819745"/>
    <lineage>
        <taxon>Eukaryota</taxon>
        <taxon>Metazoa</taxon>
        <taxon>Spiralia</taxon>
        <taxon>Lophotrochozoa</taxon>
        <taxon>Mesozoa</taxon>
        <taxon>Orthonectida</taxon>
        <taxon>Rhopaluridae</taxon>
        <taxon>Intoshia</taxon>
    </lineage>
</organism>
<comment type="subunit">
    <text evidence="3 12">Oligomeric complex that consists of at least the alpha, beta, beta', gamma, delta, epsilon and zeta subunits.</text>
</comment>
<evidence type="ECO:0000313" key="15">
    <source>
        <dbReference type="Proteomes" id="UP000078046"/>
    </source>
</evidence>
<keyword evidence="10 12" id="KW-0968">Cytoplasmic vesicle</keyword>
<dbReference type="InterPro" id="IPR022775">
    <property type="entry name" value="AP_mu_sigma_su"/>
</dbReference>
<feature type="domain" description="AP complex mu/sigma subunit" evidence="13">
    <location>
        <begin position="12"/>
        <end position="149"/>
    </location>
</feature>
<dbReference type="GO" id="GO:0000139">
    <property type="term" value="C:Golgi membrane"/>
    <property type="evidence" value="ECO:0007669"/>
    <property type="project" value="UniProtKB-SubCell"/>
</dbReference>
<evidence type="ECO:0000256" key="2">
    <source>
        <dbReference type="ARBA" id="ARBA00006972"/>
    </source>
</evidence>
<keyword evidence="9 12" id="KW-0472">Membrane</keyword>
<dbReference type="GO" id="GO:0030126">
    <property type="term" value="C:COPI vesicle coat"/>
    <property type="evidence" value="ECO:0007669"/>
    <property type="project" value="UniProtKB-UniRule"/>
</dbReference>
<keyword evidence="4 12" id="KW-0813">Transport</keyword>
<gene>
    <name evidence="14" type="ORF">A3Q56_02485</name>
</gene>
<evidence type="ECO:0000313" key="14">
    <source>
        <dbReference type="EMBL" id="OAF69746.1"/>
    </source>
</evidence>
<comment type="subcellular location">
    <subcellularLocation>
        <location evidence="12">Cytoplasm</location>
    </subcellularLocation>
    <subcellularLocation>
        <location evidence="1 12">Golgi apparatus membrane</location>
        <topology evidence="1 12">Peripheral membrane protein</topology>
        <orientation evidence="1 12">Cytoplasmic side</orientation>
    </subcellularLocation>
    <subcellularLocation>
        <location evidence="12">Cytoplasmic vesicle</location>
        <location evidence="12">COPI-coated vesicle membrane</location>
        <topology evidence="12">Peripheral membrane protein</topology>
        <orientation evidence="12">Cytoplasmic side</orientation>
    </subcellularLocation>
</comment>
<dbReference type="GO" id="GO:0006890">
    <property type="term" value="P:retrograde vesicle-mediated transport, Golgi to endoplasmic reticulum"/>
    <property type="evidence" value="ECO:0007669"/>
    <property type="project" value="UniProtKB-UniRule"/>
</dbReference>
<evidence type="ECO:0000256" key="4">
    <source>
        <dbReference type="ARBA" id="ARBA00022448"/>
    </source>
</evidence>
<evidence type="ECO:0000256" key="1">
    <source>
        <dbReference type="ARBA" id="ARBA00004255"/>
    </source>
</evidence>
<protein>
    <recommendedName>
        <fullName evidence="12">Coatomer subunit zeta</fullName>
    </recommendedName>
</protein>
<dbReference type="FunFam" id="3.30.450.60:FF:000013">
    <property type="entry name" value="Coatomer subunit zeta"/>
    <property type="match status" value="1"/>
</dbReference>
<keyword evidence="5 12" id="KW-0963">Cytoplasm</keyword>
<dbReference type="Pfam" id="PF01217">
    <property type="entry name" value="Clat_adaptor_s"/>
    <property type="match status" value="1"/>
</dbReference>
<dbReference type="Proteomes" id="UP000078046">
    <property type="component" value="Unassembled WGS sequence"/>
</dbReference>
<evidence type="ECO:0000259" key="13">
    <source>
        <dbReference type="Pfam" id="PF01217"/>
    </source>
</evidence>
<keyword evidence="15" id="KW-1185">Reference proteome</keyword>
<dbReference type="AlphaFoldDB" id="A0A177B665"/>
<keyword evidence="7 12" id="KW-0653">Protein transport</keyword>
<dbReference type="Gene3D" id="3.30.450.60">
    <property type="match status" value="1"/>
</dbReference>
<evidence type="ECO:0000256" key="12">
    <source>
        <dbReference type="RuleBase" id="RU366053"/>
    </source>
</evidence>
<dbReference type="SUPFAM" id="SSF64356">
    <property type="entry name" value="SNARE-like"/>
    <property type="match status" value="1"/>
</dbReference>
<comment type="function">
    <text evidence="11">The coatomer is a cytosolic protein complex that binds to dilysine motifs and reversibly associates with Golgi non-clathrin-coated vesicles, which further mediate biosynthetic protein transport from the ER, via the Golgi up to the trans Golgi network. Coatomer complex is required for budding from Golgi membranes, and is essential for the retrograde Golgi-to-ER transport of dilysine-tagged proteins. The zeta subunit may be involved in regulating the coat assembly and, hence, the rate of biosynthetic protein transport due to its association-dissociation properties with the coatomer complex.</text>
</comment>